<dbReference type="PANTHER" id="PTHR46890:SF48">
    <property type="entry name" value="RNA-DIRECTED DNA POLYMERASE"/>
    <property type="match status" value="1"/>
</dbReference>
<dbReference type="CDD" id="cd01650">
    <property type="entry name" value="RT_nLTR_like"/>
    <property type="match status" value="1"/>
</dbReference>
<keyword evidence="3" id="KW-1185">Reference proteome</keyword>
<dbReference type="AlphaFoldDB" id="A0A5B6VPG0"/>
<accession>A0A5B6VPG0</accession>
<feature type="domain" description="Reverse transcriptase" evidence="1">
    <location>
        <begin position="157"/>
        <end position="409"/>
    </location>
</feature>
<organism evidence="2 3">
    <name type="scientific">Gossypium australe</name>
    <dbReference type="NCBI Taxonomy" id="47621"/>
    <lineage>
        <taxon>Eukaryota</taxon>
        <taxon>Viridiplantae</taxon>
        <taxon>Streptophyta</taxon>
        <taxon>Embryophyta</taxon>
        <taxon>Tracheophyta</taxon>
        <taxon>Spermatophyta</taxon>
        <taxon>Magnoliopsida</taxon>
        <taxon>eudicotyledons</taxon>
        <taxon>Gunneridae</taxon>
        <taxon>Pentapetalae</taxon>
        <taxon>rosids</taxon>
        <taxon>malvids</taxon>
        <taxon>Malvales</taxon>
        <taxon>Malvaceae</taxon>
        <taxon>Malvoideae</taxon>
        <taxon>Gossypium</taxon>
    </lineage>
</organism>
<evidence type="ECO:0000313" key="3">
    <source>
        <dbReference type="Proteomes" id="UP000325315"/>
    </source>
</evidence>
<dbReference type="InterPro" id="IPR043502">
    <property type="entry name" value="DNA/RNA_pol_sf"/>
</dbReference>
<gene>
    <name evidence="2" type="ORF">EPI10_016870</name>
</gene>
<name>A0A5B6VPG0_9ROSI</name>
<dbReference type="InterPro" id="IPR000477">
    <property type="entry name" value="RT_dom"/>
</dbReference>
<dbReference type="SUPFAM" id="SSF56672">
    <property type="entry name" value="DNA/RNA polymerases"/>
    <property type="match status" value="1"/>
</dbReference>
<evidence type="ECO:0000259" key="1">
    <source>
        <dbReference type="PROSITE" id="PS50878"/>
    </source>
</evidence>
<comment type="caution">
    <text evidence="2">The sequence shown here is derived from an EMBL/GenBank/DDBJ whole genome shotgun (WGS) entry which is preliminary data.</text>
</comment>
<reference evidence="2" key="1">
    <citation type="submission" date="2019-08" db="EMBL/GenBank/DDBJ databases">
        <authorList>
            <person name="Liu F."/>
        </authorList>
    </citation>
    <scope>NUCLEOTIDE SEQUENCE [LARGE SCALE GENOMIC DNA]</scope>
    <source>
        <strain evidence="2">PA1801</strain>
        <tissue evidence="2">Leaf</tissue>
    </source>
</reference>
<dbReference type="EMBL" id="SMMG02000006">
    <property type="protein sequence ID" value="KAA3471229.1"/>
    <property type="molecule type" value="Genomic_DNA"/>
</dbReference>
<evidence type="ECO:0000313" key="2">
    <source>
        <dbReference type="EMBL" id="KAA3471229.1"/>
    </source>
</evidence>
<dbReference type="PANTHER" id="PTHR46890">
    <property type="entry name" value="NON-LTR RETROLELEMENT REVERSE TRANSCRIPTASE-LIKE PROTEIN-RELATED"/>
    <property type="match status" value="1"/>
</dbReference>
<dbReference type="PROSITE" id="PS50878">
    <property type="entry name" value="RT_POL"/>
    <property type="match status" value="1"/>
</dbReference>
<dbReference type="Pfam" id="PF00078">
    <property type="entry name" value="RVT_1"/>
    <property type="match status" value="1"/>
</dbReference>
<dbReference type="OrthoDB" id="1002184at2759"/>
<protein>
    <submittedName>
        <fullName evidence="2">Retrovirus-related Pol polyprotein LINE-1</fullName>
    </submittedName>
</protein>
<proteinExistence type="predicted"/>
<dbReference type="InterPro" id="IPR052343">
    <property type="entry name" value="Retrotransposon-Effector_Assoc"/>
</dbReference>
<sequence length="436" mass="49963">MSDTLSSNRLAQVELKIQQELENKANCDWIHIGYHNTKFFHARTLHQRKNSRITAIRNDCGDWIHDSEAIEAEANKFFQNLYGESPDPMGCLPPSKFPCLDHDDISFLGKQVTNEEINVALFDMAYLKGSGSDGFHALFFQKQWNTVGDAVCNWVRSNFNKGTIDAELKNTLIVLTPKVDSLEDFTQYLPISLCSILYNLVMKIIVNRFKTIFLKIIGPEQAGFIAGRNITDNVIIAQELIHSMRSFSKRKWMTIKIDLQKAYNRVPWDFIDASLKQPVLWNRVPLSKFKPARGIRQGCPLSPYHFVLCMDWLGQVIHSAISEGQWNSIRLSQFGPPISHLFFIYDLVIFSKADTNHNRHIKDILGSFCDFSGHKINARKKNIFFAKGVDVTVADSIIQNLGHYLGVLLCHQRVTNGTMHFVVEKVRRKLQSWDTK</sequence>
<dbReference type="Proteomes" id="UP000325315">
    <property type="component" value="Unassembled WGS sequence"/>
</dbReference>